<evidence type="ECO:0000313" key="1">
    <source>
        <dbReference type="EMBL" id="PYE11773.1"/>
    </source>
</evidence>
<organism evidence="1 2">
    <name type="scientific">Williamsia limnetica</name>
    <dbReference type="NCBI Taxonomy" id="882452"/>
    <lineage>
        <taxon>Bacteria</taxon>
        <taxon>Bacillati</taxon>
        <taxon>Actinomycetota</taxon>
        <taxon>Actinomycetes</taxon>
        <taxon>Mycobacteriales</taxon>
        <taxon>Nocardiaceae</taxon>
        <taxon>Williamsia</taxon>
    </lineage>
</organism>
<proteinExistence type="predicted"/>
<keyword evidence="2" id="KW-1185">Reference proteome</keyword>
<dbReference type="RefSeq" id="WP_146240575.1">
    <property type="nucleotide sequence ID" value="NZ_QJSP01000031.1"/>
</dbReference>
<gene>
    <name evidence="1" type="ORF">DFR67_13119</name>
</gene>
<dbReference type="Proteomes" id="UP000247591">
    <property type="component" value="Unassembled WGS sequence"/>
</dbReference>
<dbReference type="EMBL" id="QJSP01000031">
    <property type="protein sequence ID" value="PYE11773.1"/>
    <property type="molecule type" value="Genomic_DNA"/>
</dbReference>
<evidence type="ECO:0000313" key="2">
    <source>
        <dbReference type="Proteomes" id="UP000247591"/>
    </source>
</evidence>
<name>A0A318RD53_WILLI</name>
<sequence length="64" mass="6879">MTMGKTRKSAMTRRARPLEVRQAAARMVIAANTANGKATDPRIIAVAEGRVNTSNADSPEVPRD</sequence>
<accession>A0A318RD53</accession>
<reference evidence="1 2" key="1">
    <citation type="submission" date="2018-06" db="EMBL/GenBank/DDBJ databases">
        <title>Genomic Encyclopedia of Type Strains, Phase IV (KMG-IV): sequencing the most valuable type-strain genomes for metagenomic binning, comparative biology and taxonomic classification.</title>
        <authorList>
            <person name="Goeker M."/>
        </authorList>
    </citation>
    <scope>NUCLEOTIDE SEQUENCE [LARGE SCALE GENOMIC DNA]</scope>
    <source>
        <strain evidence="1 2">DSM 45521</strain>
    </source>
</reference>
<comment type="caution">
    <text evidence="1">The sequence shown here is derived from an EMBL/GenBank/DDBJ whole genome shotgun (WGS) entry which is preliminary data.</text>
</comment>
<dbReference type="AlphaFoldDB" id="A0A318RD53"/>
<protein>
    <submittedName>
        <fullName evidence="1">Uncharacterized protein</fullName>
    </submittedName>
</protein>